<dbReference type="InParanoid" id="A0A1S0U803"/>
<organism evidence="2">
    <name type="scientific">Loa loa</name>
    <name type="common">Eye worm</name>
    <name type="synonym">Filaria loa</name>
    <dbReference type="NCBI Taxonomy" id="7209"/>
    <lineage>
        <taxon>Eukaryota</taxon>
        <taxon>Metazoa</taxon>
        <taxon>Ecdysozoa</taxon>
        <taxon>Nematoda</taxon>
        <taxon>Chromadorea</taxon>
        <taxon>Rhabditida</taxon>
        <taxon>Spirurina</taxon>
        <taxon>Spiruromorpha</taxon>
        <taxon>Filarioidea</taxon>
        <taxon>Onchocercidae</taxon>
        <taxon>Loa</taxon>
    </lineage>
</organism>
<proteinExistence type="predicted"/>
<protein>
    <submittedName>
        <fullName evidence="2">Uncharacterized protein</fullName>
    </submittedName>
</protein>
<dbReference type="AlphaFoldDB" id="A0A1S0U803"/>
<evidence type="ECO:0000256" key="1">
    <source>
        <dbReference type="SAM" id="MobiDB-lite"/>
    </source>
</evidence>
<dbReference type="GeneID" id="9939452"/>
<reference evidence="2" key="1">
    <citation type="submission" date="2012-04" db="EMBL/GenBank/DDBJ databases">
        <title>The Genome Sequence of Loa loa.</title>
        <authorList>
            <consortium name="The Broad Institute Genome Sequencing Platform"/>
            <consortium name="Broad Institute Genome Sequencing Center for Infectious Disease"/>
            <person name="Nutman T.B."/>
            <person name="Fink D.L."/>
            <person name="Russ C."/>
            <person name="Young S."/>
            <person name="Zeng Q."/>
            <person name="Gargeya S."/>
            <person name="Alvarado L."/>
            <person name="Berlin A."/>
            <person name="Chapman S.B."/>
            <person name="Chen Z."/>
            <person name="Freedman E."/>
            <person name="Gellesch M."/>
            <person name="Goldberg J."/>
            <person name="Griggs A."/>
            <person name="Gujja S."/>
            <person name="Heilman E.R."/>
            <person name="Heiman D."/>
            <person name="Howarth C."/>
            <person name="Mehta T."/>
            <person name="Neiman D."/>
            <person name="Pearson M."/>
            <person name="Roberts A."/>
            <person name="Saif S."/>
            <person name="Shea T."/>
            <person name="Shenoy N."/>
            <person name="Sisk P."/>
            <person name="Stolte C."/>
            <person name="Sykes S."/>
            <person name="White J."/>
            <person name="Yandava C."/>
            <person name="Haas B."/>
            <person name="Henn M.R."/>
            <person name="Nusbaum C."/>
            <person name="Birren B."/>
        </authorList>
    </citation>
    <scope>NUCLEOTIDE SEQUENCE [LARGE SCALE GENOMIC DNA]</scope>
</reference>
<feature type="region of interest" description="Disordered" evidence="1">
    <location>
        <begin position="33"/>
        <end position="53"/>
    </location>
</feature>
<sequence>MDGSDEVDEPIDDVEDFHMSRWHSPYQLFGSEKIRGSAKMPASHIAREDNGSR</sequence>
<gene>
    <name evidence="2" type="ORF">LOAG_02070</name>
</gene>
<name>A0A1S0U803_LOALO</name>
<evidence type="ECO:0000313" key="2">
    <source>
        <dbReference type="EMBL" id="EFO26411.1"/>
    </source>
</evidence>
<accession>A0A1S0U803</accession>
<dbReference type="CTD" id="9939452"/>
<dbReference type="EMBL" id="JH712073">
    <property type="protein sequence ID" value="EFO26411.1"/>
    <property type="molecule type" value="Genomic_DNA"/>
</dbReference>
<dbReference type="RefSeq" id="XP_003137656.1">
    <property type="nucleotide sequence ID" value="XM_003137608.1"/>
</dbReference>
<dbReference type="KEGG" id="loa:LOAG_02070"/>